<evidence type="ECO:0000313" key="3">
    <source>
        <dbReference type="EMBL" id="MRS63004.1"/>
    </source>
</evidence>
<dbReference type="GO" id="GO:0050126">
    <property type="term" value="F:N-carbamoylputrescine amidase activity"/>
    <property type="evidence" value="ECO:0007669"/>
    <property type="project" value="TreeGrafter"/>
</dbReference>
<dbReference type="PANTHER" id="PTHR43674:SF2">
    <property type="entry name" value="BETA-UREIDOPROPIONASE"/>
    <property type="match status" value="1"/>
</dbReference>
<dbReference type="PROSITE" id="PS50263">
    <property type="entry name" value="CN_HYDROLASE"/>
    <property type="match status" value="1"/>
</dbReference>
<dbReference type="AlphaFoldDB" id="A0A7K0EMG6"/>
<dbReference type="SUPFAM" id="SSF56317">
    <property type="entry name" value="Carbon-nitrogen hydrolase"/>
    <property type="match status" value="1"/>
</dbReference>
<name>A0A7K0EMG6_9BACT</name>
<evidence type="ECO:0000313" key="4">
    <source>
        <dbReference type="Proteomes" id="UP000441754"/>
    </source>
</evidence>
<dbReference type="CDD" id="cd07197">
    <property type="entry name" value="nitrilase"/>
    <property type="match status" value="1"/>
</dbReference>
<dbReference type="Gene3D" id="3.60.110.10">
    <property type="entry name" value="Carbon-nitrogen hydrolase"/>
    <property type="match status" value="1"/>
</dbReference>
<protein>
    <submittedName>
        <fullName evidence="3">Carbon-nitrogen hydrolase family protein</fullName>
    </submittedName>
</protein>
<dbReference type="InterPro" id="IPR003010">
    <property type="entry name" value="C-N_Hydrolase"/>
</dbReference>
<dbReference type="EMBL" id="WJXZ01000009">
    <property type="protein sequence ID" value="MRS63004.1"/>
    <property type="molecule type" value="Genomic_DNA"/>
</dbReference>
<sequence length="240" mass="26095">MKLCVAQTRPVKGDIPQNIENHKAFIDRAVSLGVDTIIFPELSLTGYEPELAGELATTPDDDRFDEFQEISDANQLTIVVGMPTRSPSGNLITLIIFQPNLARQTYSKHYLHADEEPFFVSGDRPYGFIGTDVALAICYELSVPAHSETAFKHGAKVYLVSVAKTAIGVENAVKSLSEIAQKYAMTVLMANSVGPSDNFISGGKSSIWNTAGELVGQLNESDEGILLIDTESQEVKQETL</sequence>
<dbReference type="Proteomes" id="UP000441754">
    <property type="component" value="Unassembled WGS sequence"/>
</dbReference>
<reference evidence="3 4" key="1">
    <citation type="journal article" date="2018" name="Antonie Van Leeuwenhoek">
        <title>Larkinella terrae sp. nov., isolated from soil on Jeju Island, South Korea.</title>
        <authorList>
            <person name="Ten L.N."/>
            <person name="Jeon J."/>
            <person name="Park S.J."/>
            <person name="Park S."/>
            <person name="Lee S.Y."/>
            <person name="Kim M.K."/>
            <person name="Jung H.Y."/>
        </authorList>
    </citation>
    <scope>NUCLEOTIDE SEQUENCE [LARGE SCALE GENOMIC DNA]</scope>
    <source>
        <strain evidence="3 4">KCTC 52001</strain>
    </source>
</reference>
<dbReference type="OrthoDB" id="9803818at2"/>
<accession>A0A7K0EMG6</accession>
<dbReference type="RefSeq" id="WP_154176359.1">
    <property type="nucleotide sequence ID" value="NZ_WJXZ01000009.1"/>
</dbReference>
<dbReference type="InterPro" id="IPR050345">
    <property type="entry name" value="Aliph_Amidase/BUP"/>
</dbReference>
<feature type="domain" description="CN hydrolase" evidence="2">
    <location>
        <begin position="1"/>
        <end position="232"/>
    </location>
</feature>
<dbReference type="Pfam" id="PF00795">
    <property type="entry name" value="CN_hydrolase"/>
    <property type="match status" value="1"/>
</dbReference>
<gene>
    <name evidence="3" type="ORF">GJJ30_17020</name>
</gene>
<proteinExistence type="predicted"/>
<dbReference type="GO" id="GO:0033388">
    <property type="term" value="P:putrescine biosynthetic process from arginine"/>
    <property type="evidence" value="ECO:0007669"/>
    <property type="project" value="TreeGrafter"/>
</dbReference>
<dbReference type="InterPro" id="IPR036526">
    <property type="entry name" value="C-N_Hydrolase_sf"/>
</dbReference>
<comment type="caution">
    <text evidence="3">The sequence shown here is derived from an EMBL/GenBank/DDBJ whole genome shotgun (WGS) entry which is preliminary data.</text>
</comment>
<keyword evidence="1 3" id="KW-0378">Hydrolase</keyword>
<keyword evidence="4" id="KW-1185">Reference proteome</keyword>
<evidence type="ECO:0000256" key="1">
    <source>
        <dbReference type="ARBA" id="ARBA00022801"/>
    </source>
</evidence>
<dbReference type="PANTHER" id="PTHR43674">
    <property type="entry name" value="NITRILASE C965.09-RELATED"/>
    <property type="match status" value="1"/>
</dbReference>
<evidence type="ECO:0000259" key="2">
    <source>
        <dbReference type="PROSITE" id="PS50263"/>
    </source>
</evidence>
<organism evidence="3 4">
    <name type="scientific">Larkinella terrae</name>
    <dbReference type="NCBI Taxonomy" id="2025311"/>
    <lineage>
        <taxon>Bacteria</taxon>
        <taxon>Pseudomonadati</taxon>
        <taxon>Bacteroidota</taxon>
        <taxon>Cytophagia</taxon>
        <taxon>Cytophagales</taxon>
        <taxon>Spirosomataceae</taxon>
        <taxon>Larkinella</taxon>
    </lineage>
</organism>